<dbReference type="InterPro" id="IPR012338">
    <property type="entry name" value="Beta-lactam/transpept-like"/>
</dbReference>
<keyword evidence="1" id="KW-1133">Transmembrane helix</keyword>
<keyword evidence="4" id="KW-1185">Reference proteome</keyword>
<feature type="domain" description="Beta-lactamase class A catalytic" evidence="2">
    <location>
        <begin position="135"/>
        <end position="253"/>
    </location>
</feature>
<dbReference type="PANTHER" id="PTHR35333:SF3">
    <property type="entry name" value="BETA-LACTAMASE-TYPE TRANSPEPTIDASE FOLD CONTAINING PROTEIN"/>
    <property type="match status" value="1"/>
</dbReference>
<accession>A0A939F193</accession>
<evidence type="ECO:0000313" key="4">
    <source>
        <dbReference type="Proteomes" id="UP000664167"/>
    </source>
</evidence>
<reference evidence="3" key="1">
    <citation type="submission" date="2021-03" db="EMBL/GenBank/DDBJ databases">
        <title>Streptomyces poriferae sp. nov., a novel marine sponge-derived Actinobacteria species with anti-MRSA activity.</title>
        <authorList>
            <person name="Sandoval-Powers M."/>
            <person name="Kralova S."/>
            <person name="Nguyen G.-S."/>
            <person name="Fawwal D."/>
            <person name="Degnes K."/>
            <person name="Klinkenberg G."/>
            <person name="Sletta H."/>
            <person name="Wentzel A."/>
            <person name="Liles M.R."/>
        </authorList>
    </citation>
    <scope>NUCLEOTIDE SEQUENCE</scope>
    <source>
        <strain evidence="3">DSM 41794</strain>
    </source>
</reference>
<dbReference type="Proteomes" id="UP000664167">
    <property type="component" value="Unassembled WGS sequence"/>
</dbReference>
<dbReference type="SUPFAM" id="SSF56601">
    <property type="entry name" value="beta-lactamase/transpeptidase-like"/>
    <property type="match status" value="1"/>
</dbReference>
<comment type="caution">
    <text evidence="3">The sequence shown here is derived from an EMBL/GenBank/DDBJ whole genome shotgun (WGS) entry which is preliminary data.</text>
</comment>
<gene>
    <name evidence="3" type="ORF">J0695_00465</name>
</gene>
<dbReference type="GO" id="GO:0046677">
    <property type="term" value="P:response to antibiotic"/>
    <property type="evidence" value="ECO:0007669"/>
    <property type="project" value="InterPro"/>
</dbReference>
<dbReference type="InterPro" id="IPR045155">
    <property type="entry name" value="Beta-lactam_cat"/>
</dbReference>
<sequence>MDDDLGNPERKKRRRLRRIAVIAATGLATAGVLTLAVDRSGSHIDAAPVAKVSDTPSASASPASPDAALTRALNAVTAEGDYQVAALDLDSGDSASYAHGDSGTYDTASIVKVDILATLLLQAQDSGTALTPAQRTLATSMIENSDNDATNTLWGEIGGASGLDAANKTLGLTDTVGGTDGDWGLTQTTAEDQITLLEAVYGDDSPLSADSQTYVQGLMGNVEADQQWGVSAAADSGSSVGLKNGWLQRSATDLWDINSVGEVTVGGDSVLIAVTSSGSSTESAGIGLVETVAEAAGDAVVA</sequence>
<dbReference type="EMBL" id="JAFLRJ010000004">
    <property type="protein sequence ID" value="MBO0510292.1"/>
    <property type="molecule type" value="Genomic_DNA"/>
</dbReference>
<feature type="transmembrane region" description="Helical" evidence="1">
    <location>
        <begin position="19"/>
        <end position="37"/>
    </location>
</feature>
<organism evidence="3 4">
    <name type="scientific">Streptomyces beijiangensis</name>
    <dbReference type="NCBI Taxonomy" id="163361"/>
    <lineage>
        <taxon>Bacteria</taxon>
        <taxon>Bacillati</taxon>
        <taxon>Actinomycetota</taxon>
        <taxon>Actinomycetes</taxon>
        <taxon>Kitasatosporales</taxon>
        <taxon>Streptomycetaceae</taxon>
        <taxon>Streptomyces</taxon>
    </lineage>
</organism>
<dbReference type="InterPro" id="IPR000871">
    <property type="entry name" value="Beta-lactam_class-A"/>
</dbReference>
<dbReference type="GO" id="GO:0030655">
    <property type="term" value="P:beta-lactam antibiotic catabolic process"/>
    <property type="evidence" value="ECO:0007669"/>
    <property type="project" value="InterPro"/>
</dbReference>
<evidence type="ECO:0000313" key="3">
    <source>
        <dbReference type="EMBL" id="MBO0510292.1"/>
    </source>
</evidence>
<dbReference type="RefSeq" id="WP_206958920.1">
    <property type="nucleotide sequence ID" value="NZ_BAAAJJ010000003.1"/>
</dbReference>
<dbReference type="Gene3D" id="3.40.710.10">
    <property type="entry name" value="DD-peptidase/beta-lactamase superfamily"/>
    <property type="match status" value="1"/>
</dbReference>
<keyword evidence="1" id="KW-0472">Membrane</keyword>
<evidence type="ECO:0000256" key="1">
    <source>
        <dbReference type="SAM" id="Phobius"/>
    </source>
</evidence>
<keyword evidence="3" id="KW-0378">Hydrolase</keyword>
<dbReference type="AlphaFoldDB" id="A0A939F193"/>
<dbReference type="Pfam" id="PF13354">
    <property type="entry name" value="Beta-lactamase2"/>
    <property type="match status" value="1"/>
</dbReference>
<dbReference type="PANTHER" id="PTHR35333">
    <property type="entry name" value="BETA-LACTAMASE"/>
    <property type="match status" value="1"/>
</dbReference>
<protein>
    <submittedName>
        <fullName evidence="3">Serine hydrolase</fullName>
    </submittedName>
</protein>
<proteinExistence type="predicted"/>
<keyword evidence="1" id="KW-0812">Transmembrane</keyword>
<dbReference type="GO" id="GO:0008800">
    <property type="term" value="F:beta-lactamase activity"/>
    <property type="evidence" value="ECO:0007669"/>
    <property type="project" value="InterPro"/>
</dbReference>
<name>A0A939F193_9ACTN</name>
<evidence type="ECO:0000259" key="2">
    <source>
        <dbReference type="Pfam" id="PF13354"/>
    </source>
</evidence>